<dbReference type="EMBL" id="JALBGC010000001">
    <property type="protein sequence ID" value="MCI1186387.1"/>
    <property type="molecule type" value="Genomic_DNA"/>
</dbReference>
<dbReference type="PANTHER" id="PTHR35869">
    <property type="entry name" value="OUTER-MEMBRANE LIPOPROTEIN CARRIER PROTEIN"/>
    <property type="match status" value="1"/>
</dbReference>
<name>A0A9X1VCX8_9BACT</name>
<keyword evidence="3" id="KW-0449">Lipoprotein</keyword>
<feature type="signal peptide" evidence="2">
    <location>
        <begin position="1"/>
        <end position="19"/>
    </location>
</feature>
<dbReference type="Pfam" id="PF03548">
    <property type="entry name" value="LolA"/>
    <property type="match status" value="1"/>
</dbReference>
<accession>A0A9X1VCX8</accession>
<dbReference type="SUPFAM" id="SSF89392">
    <property type="entry name" value="Prokaryotic lipoproteins and lipoprotein localization factors"/>
    <property type="match status" value="1"/>
</dbReference>
<dbReference type="PANTHER" id="PTHR35869:SF1">
    <property type="entry name" value="OUTER-MEMBRANE LIPOPROTEIN CARRIER PROTEIN"/>
    <property type="match status" value="1"/>
</dbReference>
<evidence type="ECO:0000313" key="4">
    <source>
        <dbReference type="Proteomes" id="UP001139193"/>
    </source>
</evidence>
<dbReference type="AlphaFoldDB" id="A0A9X1VCX8"/>
<keyword evidence="1 2" id="KW-0732">Signal</keyword>
<reference evidence="3" key="1">
    <citation type="submission" date="2022-03" db="EMBL/GenBank/DDBJ databases">
        <title>Bacterial whole genome sequence for Hymenobacter sp. DH14.</title>
        <authorList>
            <person name="Le V."/>
        </authorList>
    </citation>
    <scope>NUCLEOTIDE SEQUENCE</scope>
    <source>
        <strain evidence="3">DH14</strain>
    </source>
</reference>
<dbReference type="Proteomes" id="UP001139193">
    <property type="component" value="Unassembled WGS sequence"/>
</dbReference>
<dbReference type="InterPro" id="IPR029046">
    <property type="entry name" value="LolA/LolB/LppX"/>
</dbReference>
<dbReference type="CDD" id="cd16325">
    <property type="entry name" value="LolA"/>
    <property type="match status" value="1"/>
</dbReference>
<organism evidence="3 4">
    <name type="scientific">Hymenobacter cyanobacteriorum</name>
    <dbReference type="NCBI Taxonomy" id="2926463"/>
    <lineage>
        <taxon>Bacteria</taxon>
        <taxon>Pseudomonadati</taxon>
        <taxon>Bacteroidota</taxon>
        <taxon>Cytophagia</taxon>
        <taxon>Cytophagales</taxon>
        <taxon>Hymenobacteraceae</taxon>
        <taxon>Hymenobacter</taxon>
    </lineage>
</organism>
<dbReference type="InterPro" id="IPR004564">
    <property type="entry name" value="OM_lipoprot_carrier_LolA-like"/>
</dbReference>
<evidence type="ECO:0000313" key="3">
    <source>
        <dbReference type="EMBL" id="MCI1186387.1"/>
    </source>
</evidence>
<dbReference type="RefSeq" id="WP_241934662.1">
    <property type="nucleotide sequence ID" value="NZ_JALBGC010000001.1"/>
</dbReference>
<proteinExistence type="predicted"/>
<evidence type="ECO:0000256" key="2">
    <source>
        <dbReference type="SAM" id="SignalP"/>
    </source>
</evidence>
<protein>
    <submittedName>
        <fullName evidence="3">Outer membrane lipoprotein carrier protein LolA</fullName>
    </submittedName>
</protein>
<dbReference type="Gene3D" id="2.50.20.10">
    <property type="entry name" value="Lipoprotein localisation LolA/LolB/LppX"/>
    <property type="match status" value="1"/>
</dbReference>
<feature type="chain" id="PRO_5040737188" evidence="2">
    <location>
        <begin position="20"/>
        <end position="211"/>
    </location>
</feature>
<keyword evidence="4" id="KW-1185">Reference proteome</keyword>
<evidence type="ECO:0000256" key="1">
    <source>
        <dbReference type="ARBA" id="ARBA00022729"/>
    </source>
</evidence>
<sequence>MHKLLFLLLALLPAFTALAQPKGYKPVSDDSYFRKNYAKAAGSTQSIKSSFHQEKNLSMLSEKITSEGLFYFKKNNKVRMEYTQPYKYLLVINGDKILIQDQQKRKVYSAGDNKLFKVINQVVVDCVQGRALDSKDFQTKIYESDKSYCLDLVPQAKEMRKLFATIRIFIGKDDFSIDQLDMKESMGDNTVITFVHKQLNTPIGDEVFSIR</sequence>
<comment type="caution">
    <text evidence="3">The sequence shown here is derived from an EMBL/GenBank/DDBJ whole genome shotgun (WGS) entry which is preliminary data.</text>
</comment>
<gene>
    <name evidence="3" type="ORF">MON38_03075</name>
</gene>